<dbReference type="GO" id="GO:0006302">
    <property type="term" value="P:double-strand break repair"/>
    <property type="evidence" value="ECO:0007669"/>
    <property type="project" value="TreeGrafter"/>
</dbReference>
<dbReference type="HOGENOM" id="CLU_023453_1_0_1"/>
<dbReference type="GO" id="GO:0061630">
    <property type="term" value="F:ubiquitin protein ligase activity"/>
    <property type="evidence" value="ECO:0007669"/>
    <property type="project" value="TreeGrafter"/>
</dbReference>
<dbReference type="GO" id="GO:0005829">
    <property type="term" value="C:cytosol"/>
    <property type="evidence" value="ECO:0007669"/>
    <property type="project" value="TreeGrafter"/>
</dbReference>
<reference evidence="12" key="1">
    <citation type="submission" date="2025-08" db="UniProtKB">
        <authorList>
            <consortium name="Ensembl"/>
        </authorList>
    </citation>
    <scope>IDENTIFICATION</scope>
</reference>
<dbReference type="GO" id="GO:0070936">
    <property type="term" value="P:protein K48-linked ubiquitination"/>
    <property type="evidence" value="ECO:0007669"/>
    <property type="project" value="TreeGrafter"/>
</dbReference>
<keyword evidence="6" id="KW-0833">Ubl conjugation pathway</keyword>
<dbReference type="Gene3D" id="3.30.40.10">
    <property type="entry name" value="Zinc/RING finger domain, C3HC4 (zinc finger)"/>
    <property type="match status" value="1"/>
</dbReference>
<evidence type="ECO:0000256" key="3">
    <source>
        <dbReference type="ARBA" id="ARBA00022679"/>
    </source>
</evidence>
<feature type="domain" description="FHA" evidence="10">
    <location>
        <begin position="2"/>
        <end position="63"/>
    </location>
</feature>
<feature type="compositionally biased region" description="Basic residues" evidence="9">
    <location>
        <begin position="134"/>
        <end position="143"/>
    </location>
</feature>
<dbReference type="Ensembl" id="ENSPMAT00000008283.1">
    <property type="protein sequence ID" value="ENSPMAP00000008245.1"/>
    <property type="gene ID" value="ENSPMAG00000007497.1"/>
</dbReference>
<keyword evidence="4" id="KW-0479">Metal-binding</keyword>
<organism evidence="12">
    <name type="scientific">Petromyzon marinus</name>
    <name type="common">Sea lamprey</name>
    <dbReference type="NCBI Taxonomy" id="7757"/>
    <lineage>
        <taxon>Eukaryota</taxon>
        <taxon>Metazoa</taxon>
        <taxon>Chordata</taxon>
        <taxon>Craniata</taxon>
        <taxon>Vertebrata</taxon>
        <taxon>Cyclostomata</taxon>
        <taxon>Hyperoartia</taxon>
        <taxon>Petromyzontiformes</taxon>
        <taxon>Petromyzontidae</taxon>
        <taxon>Petromyzon</taxon>
    </lineage>
</organism>
<dbReference type="GeneTree" id="ENSGT00400000022349"/>
<dbReference type="AlphaFoldDB" id="S4RSQ5"/>
<dbReference type="Gene3D" id="2.60.200.20">
    <property type="match status" value="1"/>
</dbReference>
<dbReference type="InterPro" id="IPR017907">
    <property type="entry name" value="Znf_RING_CS"/>
</dbReference>
<dbReference type="PROSITE" id="PS00518">
    <property type="entry name" value="ZF_RING_1"/>
    <property type="match status" value="1"/>
</dbReference>
<evidence type="ECO:0000256" key="7">
    <source>
        <dbReference type="ARBA" id="ARBA00022833"/>
    </source>
</evidence>
<keyword evidence="7" id="KW-0862">Zinc</keyword>
<accession>S4RSQ5</accession>
<dbReference type="PANTHER" id="PTHR15067:SF4">
    <property type="entry name" value="E3 UBIQUITIN-PROTEIN LIGASE RNF8"/>
    <property type="match status" value="1"/>
</dbReference>
<dbReference type="STRING" id="7757.ENSPMAP00000008245"/>
<dbReference type="InterPro" id="IPR000253">
    <property type="entry name" value="FHA_dom"/>
</dbReference>
<feature type="compositionally biased region" description="Basic and acidic residues" evidence="9">
    <location>
        <begin position="158"/>
        <end position="171"/>
    </location>
</feature>
<dbReference type="SMART" id="SM00240">
    <property type="entry name" value="FHA"/>
    <property type="match status" value="1"/>
</dbReference>
<comment type="similarity">
    <text evidence="1">Belongs to the CHFR family.</text>
</comment>
<dbReference type="GO" id="GO:0008270">
    <property type="term" value="F:zinc ion binding"/>
    <property type="evidence" value="ECO:0007669"/>
    <property type="project" value="UniProtKB-KW"/>
</dbReference>
<feature type="region of interest" description="Disordered" evidence="9">
    <location>
        <begin position="104"/>
        <end position="241"/>
    </location>
</feature>
<name>S4RSQ5_PETMA</name>
<evidence type="ECO:0000259" key="11">
    <source>
        <dbReference type="PROSITE" id="PS50089"/>
    </source>
</evidence>
<sequence>QVACGRGMEVTARLVSLHHPLMVSRKHCVFTRCPPGASPHREPCWSVTDCRSINGVYVNGERIDPGTPHVLSAGDTVQIGVRLESQQSPEFEYRVVRTALRTCLAEPPAPSSSGSPPEKRKREEETRGVGSVLHRPRPFTGKKPRMDAAHSGPSQDSGARELGDAPSRETQESTGDLPRRSNPGTSRSGGGGGEEDDPTQSTLESAAAEKGEGHGGDCESVRSGPAAEPWPSPVGIADEKRGKRWLGAASCEPGKDDVVGVRSEREWRRLQRELAEERERQRQNQLALREQQMQLEVRTAVDGSFIELMLAVTLWLLLLLLPPQQEKTEKKQVICSFENVMENELQCIICSELFIQATTLSCAHTFCRNCIEEWLKQKELCPICRASPTSSTPSLVLDNCIARMVESLGQEKKAERDEIPKGHRHRLLGREI</sequence>
<proteinExistence type="inferred from homology"/>
<evidence type="ECO:0000256" key="1">
    <source>
        <dbReference type="ARBA" id="ARBA00005797"/>
    </source>
</evidence>
<keyword evidence="5 8" id="KW-0863">Zinc-finger</keyword>
<reference evidence="12" key="2">
    <citation type="submission" date="2025-09" db="UniProtKB">
        <authorList>
            <consortium name="Ensembl"/>
        </authorList>
    </citation>
    <scope>IDENTIFICATION</scope>
</reference>
<dbReference type="GO" id="GO:0042393">
    <property type="term" value="F:histone binding"/>
    <property type="evidence" value="ECO:0007669"/>
    <property type="project" value="TreeGrafter"/>
</dbReference>
<evidence type="ECO:0000313" key="12">
    <source>
        <dbReference type="Ensembl" id="ENSPMAP00000008245.1"/>
    </source>
</evidence>
<evidence type="ECO:0000256" key="2">
    <source>
        <dbReference type="ARBA" id="ARBA00017908"/>
    </source>
</evidence>
<dbReference type="InterPro" id="IPR008984">
    <property type="entry name" value="SMAD_FHA_dom_sf"/>
</dbReference>
<dbReference type="GO" id="GO:0006511">
    <property type="term" value="P:ubiquitin-dependent protein catabolic process"/>
    <property type="evidence" value="ECO:0007669"/>
    <property type="project" value="TreeGrafter"/>
</dbReference>
<evidence type="ECO:0000256" key="5">
    <source>
        <dbReference type="ARBA" id="ARBA00022771"/>
    </source>
</evidence>
<keyword evidence="3" id="KW-0808">Transferase</keyword>
<dbReference type="CDD" id="cd16535">
    <property type="entry name" value="RING-HC_RNF8"/>
    <property type="match status" value="1"/>
</dbReference>
<feature type="compositionally biased region" description="Basic and acidic residues" evidence="9">
    <location>
        <begin position="207"/>
        <end position="220"/>
    </location>
</feature>
<dbReference type="PANTHER" id="PTHR15067">
    <property type="entry name" value="E3 UBIQUITIN-PROTEIN LIGASE RNF8"/>
    <property type="match status" value="1"/>
</dbReference>
<dbReference type="GO" id="GO:0035861">
    <property type="term" value="C:site of double-strand break"/>
    <property type="evidence" value="ECO:0007669"/>
    <property type="project" value="TreeGrafter"/>
</dbReference>
<evidence type="ECO:0000256" key="4">
    <source>
        <dbReference type="ARBA" id="ARBA00022723"/>
    </source>
</evidence>
<dbReference type="InterPro" id="IPR001841">
    <property type="entry name" value="Znf_RING"/>
</dbReference>
<dbReference type="GO" id="GO:0005634">
    <property type="term" value="C:nucleus"/>
    <property type="evidence" value="ECO:0007669"/>
    <property type="project" value="TreeGrafter"/>
</dbReference>
<dbReference type="SMART" id="SM00184">
    <property type="entry name" value="RING"/>
    <property type="match status" value="1"/>
</dbReference>
<protein>
    <recommendedName>
        <fullName evidence="2">E3 ubiquitin-protein ligase CHFR</fullName>
    </recommendedName>
</protein>
<dbReference type="SUPFAM" id="SSF57850">
    <property type="entry name" value="RING/U-box"/>
    <property type="match status" value="1"/>
</dbReference>
<dbReference type="PROSITE" id="PS50006">
    <property type="entry name" value="FHA_DOMAIN"/>
    <property type="match status" value="1"/>
</dbReference>
<evidence type="ECO:0000256" key="9">
    <source>
        <dbReference type="SAM" id="MobiDB-lite"/>
    </source>
</evidence>
<dbReference type="GO" id="GO:0000151">
    <property type="term" value="C:ubiquitin ligase complex"/>
    <property type="evidence" value="ECO:0007669"/>
    <property type="project" value="TreeGrafter"/>
</dbReference>
<dbReference type="InterPro" id="IPR013083">
    <property type="entry name" value="Znf_RING/FYVE/PHD"/>
</dbReference>
<dbReference type="SUPFAM" id="SSF49879">
    <property type="entry name" value="SMAD/FHA domain"/>
    <property type="match status" value="1"/>
</dbReference>
<evidence type="ECO:0000256" key="8">
    <source>
        <dbReference type="PROSITE-ProRule" id="PRU00175"/>
    </source>
</evidence>
<dbReference type="Pfam" id="PF00498">
    <property type="entry name" value="FHA"/>
    <property type="match status" value="1"/>
</dbReference>
<dbReference type="PROSITE" id="PS50089">
    <property type="entry name" value="ZF_RING_2"/>
    <property type="match status" value="1"/>
</dbReference>
<evidence type="ECO:0000256" key="6">
    <source>
        <dbReference type="ARBA" id="ARBA00022786"/>
    </source>
</evidence>
<feature type="domain" description="RING-type" evidence="11">
    <location>
        <begin position="347"/>
        <end position="385"/>
    </location>
</feature>
<dbReference type="Pfam" id="PF13923">
    <property type="entry name" value="zf-C3HC4_2"/>
    <property type="match status" value="1"/>
</dbReference>
<feature type="compositionally biased region" description="Basic and acidic residues" evidence="9">
    <location>
        <begin position="117"/>
        <end position="127"/>
    </location>
</feature>
<evidence type="ECO:0000259" key="10">
    <source>
        <dbReference type="PROSITE" id="PS50006"/>
    </source>
</evidence>